<dbReference type="OrthoDB" id="9111327at2"/>
<keyword evidence="3" id="KW-1185">Reference proteome</keyword>
<gene>
    <name evidence="2" type="ORF">SAMN02982985_05587</name>
</gene>
<feature type="transmembrane region" description="Helical" evidence="1">
    <location>
        <begin position="232"/>
        <end position="253"/>
    </location>
</feature>
<dbReference type="EMBL" id="FOTW01000040">
    <property type="protein sequence ID" value="SFM86529.1"/>
    <property type="molecule type" value="Genomic_DNA"/>
</dbReference>
<feature type="transmembrane region" description="Helical" evidence="1">
    <location>
        <begin position="201"/>
        <end position="220"/>
    </location>
</feature>
<evidence type="ECO:0008006" key="4">
    <source>
        <dbReference type="Google" id="ProtNLM"/>
    </source>
</evidence>
<evidence type="ECO:0000313" key="2">
    <source>
        <dbReference type="EMBL" id="SFM86529.1"/>
    </source>
</evidence>
<dbReference type="Pfam" id="PF12412">
    <property type="entry name" value="DUF3667"/>
    <property type="match status" value="1"/>
</dbReference>
<keyword evidence="1" id="KW-0472">Membrane</keyword>
<proteinExistence type="predicted"/>
<dbReference type="STRING" id="758825.SAMN02982985_05587"/>
<protein>
    <recommendedName>
        <fullName evidence="4">DUF3667 domain-containing protein</fullName>
    </recommendedName>
</protein>
<accession>A0A1I4UC22</accession>
<sequence length="315" mass="35245">MKPDSLSEQTHPSFAPCHNCQAPTGGNFCQNCGQETHLHPASAREFLHEFVGHYVALEGKLLGTLWRLLFRPGLLTNEYVAGRRVRFVQPLRLYLTLSVLFFALLKFTHGGTIQLDDDAKPTAELAAPAAAEERHKPAAPAAKNEQVGEEQVGGRVDGDIDDADIARWADRVPGLTKRWQHFEHLSSAEKSKVIGDGFYHYAPYALFLMMPVFALYLKLLYLGSGKRYGEHLLFALHSNAFAFIMLGAMTLIGHGGVKFLLWLWLLAYLPWAMRRVYQRGRRATAWRWLALMTVYTVTIGIGLLLSMGVGILTAH</sequence>
<organism evidence="2 3">
    <name type="scientific">Rugamonas rubra</name>
    <dbReference type="NCBI Taxonomy" id="758825"/>
    <lineage>
        <taxon>Bacteria</taxon>
        <taxon>Pseudomonadati</taxon>
        <taxon>Pseudomonadota</taxon>
        <taxon>Betaproteobacteria</taxon>
        <taxon>Burkholderiales</taxon>
        <taxon>Oxalobacteraceae</taxon>
        <taxon>Telluria group</taxon>
        <taxon>Rugamonas</taxon>
    </lineage>
</organism>
<feature type="transmembrane region" description="Helical" evidence="1">
    <location>
        <begin position="259"/>
        <end position="277"/>
    </location>
</feature>
<reference evidence="2 3" key="1">
    <citation type="submission" date="2016-10" db="EMBL/GenBank/DDBJ databases">
        <authorList>
            <person name="de Groot N.N."/>
        </authorList>
    </citation>
    <scope>NUCLEOTIDE SEQUENCE [LARGE SCALE GENOMIC DNA]</scope>
    <source>
        <strain evidence="2 3">ATCC 43154</strain>
    </source>
</reference>
<keyword evidence="1" id="KW-1133">Transmembrane helix</keyword>
<keyword evidence="1" id="KW-0812">Transmembrane</keyword>
<dbReference type="Proteomes" id="UP000199470">
    <property type="component" value="Unassembled WGS sequence"/>
</dbReference>
<name>A0A1I4UC22_9BURK</name>
<dbReference type="InterPro" id="IPR022134">
    <property type="entry name" value="DUF3667"/>
</dbReference>
<feature type="transmembrane region" description="Helical" evidence="1">
    <location>
        <begin position="289"/>
        <end position="312"/>
    </location>
</feature>
<dbReference type="RefSeq" id="WP_093390997.1">
    <property type="nucleotide sequence ID" value="NZ_FOTW01000040.1"/>
</dbReference>
<dbReference type="AlphaFoldDB" id="A0A1I4UC22"/>
<evidence type="ECO:0000313" key="3">
    <source>
        <dbReference type="Proteomes" id="UP000199470"/>
    </source>
</evidence>
<feature type="transmembrane region" description="Helical" evidence="1">
    <location>
        <begin position="91"/>
        <end position="108"/>
    </location>
</feature>
<evidence type="ECO:0000256" key="1">
    <source>
        <dbReference type="SAM" id="Phobius"/>
    </source>
</evidence>